<dbReference type="EMBL" id="JAVRRL010000008">
    <property type="protein sequence ID" value="KAK5116423.1"/>
    <property type="molecule type" value="Genomic_DNA"/>
</dbReference>
<accession>A0AAN7YIZ9</accession>
<name>A0AAN7YIZ9_9PEZI</name>
<protein>
    <recommendedName>
        <fullName evidence="2">SWR1-complex protein 5</fullName>
    </recommendedName>
</protein>
<evidence type="ECO:0000256" key="1">
    <source>
        <dbReference type="ARBA" id="ARBA00010465"/>
    </source>
</evidence>
<evidence type="ECO:0000259" key="4">
    <source>
        <dbReference type="PROSITE" id="PS51279"/>
    </source>
</evidence>
<comment type="similarity">
    <text evidence="1">Belongs to the SWC5 family.</text>
</comment>
<dbReference type="AlphaFoldDB" id="A0AAN7YIZ9"/>
<proteinExistence type="inferred from homology"/>
<evidence type="ECO:0000313" key="5">
    <source>
        <dbReference type="EMBL" id="KAK5116423.1"/>
    </source>
</evidence>
<dbReference type="Proteomes" id="UP001310890">
    <property type="component" value="Unassembled WGS sequence"/>
</dbReference>
<reference evidence="5" key="1">
    <citation type="submission" date="2023-08" db="EMBL/GenBank/DDBJ databases">
        <title>Black Yeasts Isolated from many extreme environments.</title>
        <authorList>
            <person name="Coleine C."/>
            <person name="Stajich J.E."/>
            <person name="Selbmann L."/>
        </authorList>
    </citation>
    <scope>NUCLEOTIDE SEQUENCE</scope>
    <source>
        <strain evidence="5">CCFEE 5401</strain>
    </source>
</reference>
<organism evidence="5 6">
    <name type="scientific">Meristemomyces frigidus</name>
    <dbReference type="NCBI Taxonomy" id="1508187"/>
    <lineage>
        <taxon>Eukaryota</taxon>
        <taxon>Fungi</taxon>
        <taxon>Dikarya</taxon>
        <taxon>Ascomycota</taxon>
        <taxon>Pezizomycotina</taxon>
        <taxon>Dothideomycetes</taxon>
        <taxon>Dothideomycetidae</taxon>
        <taxon>Mycosphaerellales</taxon>
        <taxon>Teratosphaeriaceae</taxon>
        <taxon>Meristemomyces</taxon>
    </lineage>
</organism>
<dbReference type="PANTHER" id="PTHR48407:SF1">
    <property type="entry name" value="CRANIOFACIAL DEVELOPMENT PROTEIN 1"/>
    <property type="match status" value="1"/>
</dbReference>
<feature type="compositionally biased region" description="Basic and acidic residues" evidence="3">
    <location>
        <begin position="165"/>
        <end position="176"/>
    </location>
</feature>
<dbReference type="Pfam" id="PF07572">
    <property type="entry name" value="BCNT"/>
    <property type="match status" value="1"/>
</dbReference>
<feature type="compositionally biased region" description="Acidic residues" evidence="3">
    <location>
        <begin position="14"/>
        <end position="33"/>
    </location>
</feature>
<dbReference type="InterPro" id="IPR011421">
    <property type="entry name" value="BCNT-C"/>
</dbReference>
<evidence type="ECO:0000256" key="2">
    <source>
        <dbReference type="ARBA" id="ARBA00019138"/>
    </source>
</evidence>
<feature type="region of interest" description="Disordered" evidence="3">
    <location>
        <begin position="146"/>
        <end position="176"/>
    </location>
</feature>
<gene>
    <name evidence="5" type="ORF">LTR62_007970</name>
</gene>
<feature type="region of interest" description="Disordered" evidence="3">
    <location>
        <begin position="1"/>
        <end position="127"/>
    </location>
</feature>
<dbReference type="PROSITE" id="PS51279">
    <property type="entry name" value="BCNT_C"/>
    <property type="match status" value="1"/>
</dbReference>
<dbReference type="InterPro" id="IPR027124">
    <property type="entry name" value="Swc5/CFDP1/2"/>
</dbReference>
<comment type="caution">
    <text evidence="5">The sequence shown here is derived from an EMBL/GenBank/DDBJ whole genome shotgun (WGS) entry which is preliminary data.</text>
</comment>
<feature type="compositionally biased region" description="Basic and acidic residues" evidence="3">
    <location>
        <begin position="115"/>
        <end position="127"/>
    </location>
</feature>
<evidence type="ECO:0000313" key="6">
    <source>
        <dbReference type="Proteomes" id="UP001310890"/>
    </source>
</evidence>
<dbReference type="PANTHER" id="PTHR48407">
    <property type="entry name" value="CRANIOFACIAL DEVELOPMENT PROTEIN 1"/>
    <property type="match status" value="1"/>
</dbReference>
<dbReference type="GO" id="GO:0000812">
    <property type="term" value="C:Swr1 complex"/>
    <property type="evidence" value="ECO:0007669"/>
    <property type="project" value="TreeGrafter"/>
</dbReference>
<feature type="domain" description="BCNT-C" evidence="4">
    <location>
        <begin position="271"/>
        <end position="350"/>
    </location>
</feature>
<sequence>MVINPVAEHRNGESDSEEYDENADEDFNPDEAAAEAVDSSSDDEDQEAIAKPIAKQTNKRKADTLDDTLDSGDEATIKERRVRKRRKKDAPQHQQQQHEDDSGGEGSFIRTRAQRTAEKAERKEKKGARVGEITIDVDAIWEELKRVPLGRAPEVQKPPTSQPSKRQDAAIEDNKGHIEHVQDNELITIKRRINYAGETTEITERVPLSSKAAQTYIKDHPPLGTTATPTYVPLIHRPLRRPSPFEPNPTATIKGVPPTHPLLRPHTPSRADTLLLTQRLAEETKKKAEKMTTVQKSALDWRGFVQTEGIGEELEEYGRGKKGFLAREEFLGKVELGVERRGREARLKVG</sequence>
<evidence type="ECO:0000256" key="3">
    <source>
        <dbReference type="SAM" id="MobiDB-lite"/>
    </source>
</evidence>